<organism evidence="1">
    <name type="scientific">uncultured Caudovirales phage</name>
    <dbReference type="NCBI Taxonomy" id="2100421"/>
    <lineage>
        <taxon>Viruses</taxon>
        <taxon>Duplodnaviria</taxon>
        <taxon>Heunggongvirae</taxon>
        <taxon>Uroviricota</taxon>
        <taxon>Caudoviricetes</taxon>
        <taxon>Peduoviridae</taxon>
        <taxon>Maltschvirus</taxon>
        <taxon>Maltschvirus maltsch</taxon>
    </lineage>
</organism>
<name>A0A6J5PES4_9CAUD</name>
<dbReference type="EMBL" id="LR796823">
    <property type="protein sequence ID" value="CAB4168396.1"/>
    <property type="molecule type" value="Genomic_DNA"/>
</dbReference>
<sequence>MTYTVAASINGVSVSAQTLEGVSVNYGRTTLDQQPQPTSCTVEIAYTTSLGVLVPNTWNLGSTLEVTLTPTAGTAKRRFYGRITDMTMNWQTVTITAISDTMSGLSRINTTVAPFVGTLAGSSMTTIMTTAAATLPPGAPFPAYTFSVGTVPMTSPGASNVTVLAALQTIADSEPSGVLFELVETSTLVFEDYNDRRVGVSALTFTDSEISQDWTVDRTITSLTNYATATYSAGSEVYSSTASITSLGQYEQTIDTILTDAADANFRARQAVAFGTNPGWTLNGVLIPMGTFSTARQTVIRDALVFGAQVTIPSLTTGVATVYFVEGWDERISRNTWDLTIYLSDTTLSQAGQRWMDVNIATQWVAVSPTITWDLALTQNV</sequence>
<reference evidence="1" key="1">
    <citation type="submission" date="2020-05" db="EMBL/GenBank/DDBJ databases">
        <authorList>
            <person name="Chiriac C."/>
            <person name="Salcher M."/>
            <person name="Ghai R."/>
            <person name="Kavagutti S V."/>
        </authorList>
    </citation>
    <scope>NUCLEOTIDE SEQUENCE</scope>
</reference>
<proteinExistence type="predicted"/>
<gene>
    <name evidence="2" type="ORF">UFOVP1266_9</name>
    <name evidence="1" type="ORF">UFOVP876_9</name>
</gene>
<evidence type="ECO:0000313" key="2">
    <source>
        <dbReference type="EMBL" id="CAB4194900.1"/>
    </source>
</evidence>
<dbReference type="EMBL" id="LR797222">
    <property type="protein sequence ID" value="CAB4194900.1"/>
    <property type="molecule type" value="Genomic_DNA"/>
</dbReference>
<evidence type="ECO:0000313" key="1">
    <source>
        <dbReference type="EMBL" id="CAB4168396.1"/>
    </source>
</evidence>
<protein>
    <submittedName>
        <fullName evidence="1">Uncharacterized protein</fullName>
    </submittedName>
</protein>
<accession>A0A6J5PES4</accession>